<keyword evidence="4" id="KW-0326">Glycosidase</keyword>
<evidence type="ECO:0000259" key="3">
    <source>
        <dbReference type="PROSITE" id="PS51910"/>
    </source>
</evidence>
<accession>A0A173S5W1</accession>
<dbReference type="InterPro" id="IPR003646">
    <property type="entry name" value="SH3-like_bac-type"/>
</dbReference>
<dbReference type="PANTHER" id="PTHR46066">
    <property type="entry name" value="CHITINASE DOMAIN-CONTAINING PROTEIN 1 FAMILY MEMBER"/>
    <property type="match status" value="1"/>
</dbReference>
<evidence type="ECO:0000313" key="5">
    <source>
        <dbReference type="Proteomes" id="UP000095350"/>
    </source>
</evidence>
<dbReference type="PaxDb" id="166486-ERS852572_00773"/>
<dbReference type="GO" id="GO:0005975">
    <property type="term" value="P:carbohydrate metabolic process"/>
    <property type="evidence" value="ECO:0007669"/>
    <property type="project" value="InterPro"/>
</dbReference>
<protein>
    <submittedName>
        <fullName evidence="4">Putative sporulation-specific glycosylase ydhD</fullName>
        <ecNumber evidence="4">3.2.-.-</ecNumber>
    </submittedName>
</protein>
<keyword evidence="2" id="KW-0812">Transmembrane</keyword>
<feature type="domain" description="GH18" evidence="3">
    <location>
        <begin position="215"/>
        <end position="610"/>
    </location>
</feature>
<evidence type="ECO:0000313" key="4">
    <source>
        <dbReference type="EMBL" id="CUM85149.1"/>
    </source>
</evidence>
<dbReference type="Pfam" id="PF00704">
    <property type="entry name" value="Glyco_hydro_18"/>
    <property type="match status" value="1"/>
</dbReference>
<name>A0A173S5W1_9FIRM</name>
<dbReference type="AlphaFoldDB" id="A0A173S5W1"/>
<dbReference type="PANTHER" id="PTHR46066:SF2">
    <property type="entry name" value="CHITINASE DOMAIN-CONTAINING PROTEIN 1"/>
    <property type="match status" value="1"/>
</dbReference>
<dbReference type="Gene3D" id="3.20.20.80">
    <property type="entry name" value="Glycosidases"/>
    <property type="match status" value="1"/>
</dbReference>
<dbReference type="STRING" id="166486.ERS852572_00773"/>
<dbReference type="InterPro" id="IPR017853">
    <property type="entry name" value="GH"/>
</dbReference>
<dbReference type="SUPFAM" id="SSF51445">
    <property type="entry name" value="(Trans)glycosidases"/>
    <property type="match status" value="1"/>
</dbReference>
<keyword evidence="2" id="KW-0472">Membrane</keyword>
<sequence length="610" mass="67441">MKKKFVPILAAGALIVVIICFMLLGSIIEKYTPSKEHMNLSDYYNLSGEQDVALILDNQILDAKGKLLNGTVYLDYETVCSYLNDRFYWDHNENKLLYTTATDLISADADSTSYYVTKDSHSLDHPIVKADAQTAYIAIDFLKLYSDFSYEVLDSPNRVILTTAWGDYTTAPAKQKTQLRQKGGIKSPILADIGKNTEVTVLETGDTWTKVSTAEGIIGYIKSKALGATSTKTLTSDYVAEEFTHIKKDFKINMAWHQITNADANTTIASVLQNTKGINVISPTWFYLNDNNGNIASLASSDYVNYCHQKGIEVWALVSNLENKDVDTTSVLTYTSKRENLINNLISAAIQYNFDGINVDFEALSSEVGDSYIQFIRELSLKCANNGIVLSVDDYVPSSFTAFYNRAEQATFADYVVVMAYDEHYAGSEEAGSVASIGFVKEGVANTLKEVPADQLILGMPFYARVWSETPVDDTTGADSTTQTSDNNNNDTDETDNAAADAQAADEAAGTSDSADSYQLFTLDSYATSMSEIQKLISTNAAEPVWSDIDGQYYVQYENNGITYKIWVENAASLEEKLKVLQENQLAGGSFWKLGLELPSIWDTIIKYIN</sequence>
<gene>
    <name evidence="4" type="primary">ydhD</name>
    <name evidence="4" type="ORF">ERS852572_00773</name>
</gene>
<dbReference type="RefSeq" id="WP_006855385.1">
    <property type="nucleotide sequence ID" value="NZ_CABIYH010000005.1"/>
</dbReference>
<dbReference type="EMBL" id="CYXZ01000005">
    <property type="protein sequence ID" value="CUM85149.1"/>
    <property type="molecule type" value="Genomic_DNA"/>
</dbReference>
<keyword evidence="4" id="KW-0378">Hydrolase</keyword>
<feature type="region of interest" description="Disordered" evidence="1">
    <location>
        <begin position="473"/>
        <end position="511"/>
    </location>
</feature>
<keyword evidence="2" id="KW-1133">Transmembrane helix</keyword>
<evidence type="ECO:0000256" key="1">
    <source>
        <dbReference type="SAM" id="MobiDB-lite"/>
    </source>
</evidence>
<feature type="compositionally biased region" description="Low complexity" evidence="1">
    <location>
        <begin position="497"/>
        <end position="509"/>
    </location>
</feature>
<dbReference type="PROSITE" id="PS51910">
    <property type="entry name" value="GH18_2"/>
    <property type="match status" value="1"/>
</dbReference>
<dbReference type="Gene3D" id="2.30.30.40">
    <property type="entry name" value="SH3 Domains"/>
    <property type="match status" value="1"/>
</dbReference>
<dbReference type="GO" id="GO:0016798">
    <property type="term" value="F:hydrolase activity, acting on glycosyl bonds"/>
    <property type="evidence" value="ECO:0007669"/>
    <property type="project" value="UniProtKB-KW"/>
</dbReference>
<feature type="compositionally biased region" description="Low complexity" evidence="1">
    <location>
        <begin position="478"/>
        <end position="490"/>
    </location>
</feature>
<dbReference type="SMART" id="SM00636">
    <property type="entry name" value="Glyco_18"/>
    <property type="match status" value="1"/>
</dbReference>
<dbReference type="Gene3D" id="3.10.50.10">
    <property type="match status" value="1"/>
</dbReference>
<dbReference type="EC" id="3.2.-.-" evidence="4"/>
<dbReference type="GO" id="GO:0008061">
    <property type="term" value="F:chitin binding"/>
    <property type="evidence" value="ECO:0007669"/>
    <property type="project" value="InterPro"/>
</dbReference>
<dbReference type="OrthoDB" id="9775889at2"/>
<dbReference type="Pfam" id="PF08239">
    <property type="entry name" value="SH3_3"/>
    <property type="match status" value="1"/>
</dbReference>
<dbReference type="GeneID" id="61435118"/>
<dbReference type="Proteomes" id="UP000095350">
    <property type="component" value="Unassembled WGS sequence"/>
</dbReference>
<dbReference type="InterPro" id="IPR001223">
    <property type="entry name" value="Glyco_hydro18_cat"/>
</dbReference>
<reference evidence="4 5" key="1">
    <citation type="submission" date="2015-09" db="EMBL/GenBank/DDBJ databases">
        <authorList>
            <consortium name="Pathogen Informatics"/>
        </authorList>
    </citation>
    <scope>NUCLEOTIDE SEQUENCE [LARGE SCALE GENOMIC DNA]</scope>
    <source>
        <strain evidence="4 5">2789STDY5834960</strain>
    </source>
</reference>
<feature type="transmembrane region" description="Helical" evidence="2">
    <location>
        <begin position="7"/>
        <end position="28"/>
    </location>
</feature>
<dbReference type="InterPro" id="IPR011583">
    <property type="entry name" value="Chitinase_II/V-like_cat"/>
</dbReference>
<organism evidence="4 5">
    <name type="scientific">Roseburia intestinalis</name>
    <dbReference type="NCBI Taxonomy" id="166486"/>
    <lineage>
        <taxon>Bacteria</taxon>
        <taxon>Bacillati</taxon>
        <taxon>Bacillota</taxon>
        <taxon>Clostridia</taxon>
        <taxon>Lachnospirales</taxon>
        <taxon>Lachnospiraceae</taxon>
        <taxon>Roseburia</taxon>
    </lineage>
</organism>
<dbReference type="InterPro" id="IPR029070">
    <property type="entry name" value="Chitinase_insertion_sf"/>
</dbReference>
<evidence type="ECO:0000256" key="2">
    <source>
        <dbReference type="SAM" id="Phobius"/>
    </source>
</evidence>
<proteinExistence type="predicted"/>